<comment type="caution">
    <text evidence="1">The sequence shown here is derived from an EMBL/GenBank/DDBJ whole genome shotgun (WGS) entry which is preliminary data.</text>
</comment>
<evidence type="ECO:0000313" key="1">
    <source>
        <dbReference type="EMBL" id="TMS57858.1"/>
    </source>
</evidence>
<reference evidence="1" key="1">
    <citation type="submission" date="2019-05" db="EMBL/GenBank/DDBJ databases">
        <title>Revised genome assembly of Burkholderiaceae (previously Ralstonia) sp. PBA.</title>
        <authorList>
            <person name="Gan H.M."/>
        </authorList>
    </citation>
    <scope>NUCLEOTIDE SEQUENCE</scope>
    <source>
        <strain evidence="1">PBA</strain>
    </source>
</reference>
<dbReference type="Proteomes" id="UP000004277">
    <property type="component" value="Unassembled WGS sequence"/>
</dbReference>
<sequence>MTLFERLRARAAGSDGENRALAHLRAQGLRLITRNYRCKGGEIDLIMATPRGETVFVEVRVRNRTDFGGAAASVGVRKQQRLIRAAHHYLARLPSLPPCRFDVVAIDAGQIEWLPDAFGLA</sequence>
<proteinExistence type="predicted"/>
<dbReference type="EMBL" id="AKCV02000017">
    <property type="protein sequence ID" value="TMS57858.1"/>
    <property type="molecule type" value="Genomic_DNA"/>
</dbReference>
<evidence type="ECO:0000313" key="2">
    <source>
        <dbReference type="Proteomes" id="UP000004277"/>
    </source>
</evidence>
<keyword evidence="2" id="KW-1185">Reference proteome</keyword>
<name>A0ACD3SP04_9BURK</name>
<accession>A0ACD3SP04</accession>
<gene>
    <name evidence="1" type="ORF">MW7_010315</name>
</gene>
<organism evidence="1 2">
    <name type="scientific">Imbroritus primus</name>
    <dbReference type="NCBI Taxonomy" id="3058603"/>
    <lineage>
        <taxon>Bacteria</taxon>
        <taxon>Pseudomonadati</taxon>
        <taxon>Pseudomonadota</taxon>
        <taxon>Betaproteobacteria</taxon>
        <taxon>Burkholderiales</taxon>
        <taxon>Burkholderiaceae</taxon>
        <taxon>Imbroritus</taxon>
    </lineage>
</organism>
<protein>
    <submittedName>
        <fullName evidence="1">YraN family protein</fullName>
    </submittedName>
</protein>